<evidence type="ECO:0000313" key="3">
    <source>
        <dbReference type="EMBL" id="TDE12576.1"/>
    </source>
</evidence>
<reference evidence="3 4" key="1">
    <citation type="submission" date="2019-03" db="EMBL/GenBank/DDBJ databases">
        <title>Draft genome sequences of novel Actinobacteria.</title>
        <authorList>
            <person name="Sahin N."/>
            <person name="Ay H."/>
            <person name="Saygin H."/>
        </authorList>
    </citation>
    <scope>NUCLEOTIDE SEQUENCE [LARGE SCALE GENOMIC DNA]</scope>
    <source>
        <strain evidence="3 4">5K138</strain>
    </source>
</reference>
<feature type="coiled-coil region" evidence="1">
    <location>
        <begin position="9"/>
        <end position="36"/>
    </location>
</feature>
<organism evidence="3 4">
    <name type="scientific">Jiangella asiatica</name>
    <dbReference type="NCBI Taxonomy" id="2530372"/>
    <lineage>
        <taxon>Bacteria</taxon>
        <taxon>Bacillati</taxon>
        <taxon>Actinomycetota</taxon>
        <taxon>Actinomycetes</taxon>
        <taxon>Jiangellales</taxon>
        <taxon>Jiangellaceae</taxon>
        <taxon>Jiangella</taxon>
    </lineage>
</organism>
<feature type="region of interest" description="Disordered" evidence="2">
    <location>
        <begin position="122"/>
        <end position="147"/>
    </location>
</feature>
<dbReference type="AlphaFoldDB" id="A0A4R5DF90"/>
<evidence type="ECO:0000256" key="2">
    <source>
        <dbReference type="SAM" id="MobiDB-lite"/>
    </source>
</evidence>
<protein>
    <submittedName>
        <fullName evidence="3">Uncharacterized protein</fullName>
    </submittedName>
</protein>
<evidence type="ECO:0000256" key="1">
    <source>
        <dbReference type="SAM" id="Coils"/>
    </source>
</evidence>
<proteinExistence type="predicted"/>
<feature type="compositionally biased region" description="Gly residues" evidence="2">
    <location>
        <begin position="135"/>
        <end position="147"/>
    </location>
</feature>
<dbReference type="EMBL" id="SMKZ01000007">
    <property type="protein sequence ID" value="TDE12576.1"/>
    <property type="molecule type" value="Genomic_DNA"/>
</dbReference>
<gene>
    <name evidence="3" type="ORF">E1269_06965</name>
</gene>
<evidence type="ECO:0000313" key="4">
    <source>
        <dbReference type="Proteomes" id="UP000294739"/>
    </source>
</evidence>
<sequence length="147" mass="16030">MSTAPTHRRAELEDEVRQLERTVRTLENGLAEARASKERTVAEVGALQRRIIRKTYDAVPNPADAAIPKRIENAVTSVCNAVISSLGERWAAIQNLINDALKRVRGRLEEKKRALRLLEGERHAPTTGARDGHLGFIGGPAGHGPSG</sequence>
<keyword evidence="4" id="KW-1185">Reference proteome</keyword>
<dbReference type="InParanoid" id="A0A4R5DF90"/>
<keyword evidence="1" id="KW-0175">Coiled coil</keyword>
<accession>A0A4R5DF90</accession>
<dbReference type="RefSeq" id="WP_131892776.1">
    <property type="nucleotide sequence ID" value="NZ_SMKZ01000007.1"/>
</dbReference>
<name>A0A4R5DF90_9ACTN</name>
<comment type="caution">
    <text evidence="3">The sequence shown here is derived from an EMBL/GenBank/DDBJ whole genome shotgun (WGS) entry which is preliminary data.</text>
</comment>
<dbReference type="Proteomes" id="UP000294739">
    <property type="component" value="Unassembled WGS sequence"/>
</dbReference>